<evidence type="ECO:0000256" key="1">
    <source>
        <dbReference type="SAM" id="SignalP"/>
    </source>
</evidence>
<keyword evidence="3" id="KW-1185">Reference proteome</keyword>
<accession>A0A2A2KGQ6</accession>
<reference evidence="2 3" key="1">
    <citation type="journal article" date="2017" name="Curr. Biol.">
        <title>Genome architecture and evolution of a unichromosomal asexual nematode.</title>
        <authorList>
            <person name="Fradin H."/>
            <person name="Zegar C."/>
            <person name="Gutwein M."/>
            <person name="Lucas J."/>
            <person name="Kovtun M."/>
            <person name="Corcoran D."/>
            <person name="Baugh L.R."/>
            <person name="Kiontke K."/>
            <person name="Gunsalus K."/>
            <person name="Fitch D.H."/>
            <person name="Piano F."/>
        </authorList>
    </citation>
    <scope>NUCLEOTIDE SEQUENCE [LARGE SCALE GENOMIC DNA]</scope>
    <source>
        <strain evidence="2">PF1309</strain>
    </source>
</reference>
<keyword evidence="1" id="KW-0732">Signal</keyword>
<name>A0A2A2KGQ6_9BILA</name>
<gene>
    <name evidence="2" type="ORF">WR25_13452</name>
</gene>
<evidence type="ECO:0000313" key="2">
    <source>
        <dbReference type="EMBL" id="PAV73033.1"/>
    </source>
</evidence>
<evidence type="ECO:0000313" key="3">
    <source>
        <dbReference type="Proteomes" id="UP000218231"/>
    </source>
</evidence>
<comment type="caution">
    <text evidence="2">The sequence shown here is derived from an EMBL/GenBank/DDBJ whole genome shotgun (WGS) entry which is preliminary data.</text>
</comment>
<organism evidence="2 3">
    <name type="scientific">Diploscapter pachys</name>
    <dbReference type="NCBI Taxonomy" id="2018661"/>
    <lineage>
        <taxon>Eukaryota</taxon>
        <taxon>Metazoa</taxon>
        <taxon>Ecdysozoa</taxon>
        <taxon>Nematoda</taxon>
        <taxon>Chromadorea</taxon>
        <taxon>Rhabditida</taxon>
        <taxon>Rhabditina</taxon>
        <taxon>Rhabditomorpha</taxon>
        <taxon>Rhabditoidea</taxon>
        <taxon>Rhabditidae</taxon>
        <taxon>Diploscapter</taxon>
    </lineage>
</organism>
<dbReference type="Proteomes" id="UP000218231">
    <property type="component" value="Unassembled WGS sequence"/>
</dbReference>
<protein>
    <recommendedName>
        <fullName evidence="4">Activin types I and II receptor domain-containing protein</fullName>
    </recommendedName>
</protein>
<feature type="chain" id="PRO_5013127381" description="Activin types I and II receptor domain-containing protein" evidence="1">
    <location>
        <begin position="18"/>
        <end position="136"/>
    </location>
</feature>
<proteinExistence type="predicted"/>
<feature type="signal peptide" evidence="1">
    <location>
        <begin position="1"/>
        <end position="17"/>
    </location>
</feature>
<evidence type="ECO:0008006" key="4">
    <source>
        <dbReference type="Google" id="ProtNLM"/>
    </source>
</evidence>
<dbReference type="EMBL" id="LIAE01008670">
    <property type="protein sequence ID" value="PAV73033.1"/>
    <property type="molecule type" value="Genomic_DNA"/>
</dbReference>
<sequence>MRLYLFCLLLLPLLVSSRHSLVPVDDMGRQLLTCNEKTASRNGACKGYYCYKIYDDLNSITKKGCLNVTDAHSSVGECKEKGDTIGVETYRSYMCICNDRNRCNSASHNQQSASFILLTVLPSFLFYINAANLIGS</sequence>
<dbReference type="AlphaFoldDB" id="A0A2A2KGQ6"/>
<dbReference type="OrthoDB" id="5821785at2759"/>